<reference evidence="1" key="1">
    <citation type="submission" date="2020-09" db="EMBL/GenBank/DDBJ databases">
        <title>Genome-Enabled Discovery of Anthraquinone Biosynthesis in Senna tora.</title>
        <authorList>
            <person name="Kang S.-H."/>
            <person name="Pandey R.P."/>
            <person name="Lee C.-M."/>
            <person name="Sim J.-S."/>
            <person name="Jeong J.-T."/>
            <person name="Choi B.-S."/>
            <person name="Jung M."/>
            <person name="Ginzburg D."/>
            <person name="Zhao K."/>
            <person name="Won S.Y."/>
            <person name="Oh T.-J."/>
            <person name="Yu Y."/>
            <person name="Kim N.-H."/>
            <person name="Lee O.R."/>
            <person name="Lee T.-H."/>
            <person name="Bashyal P."/>
            <person name="Kim T.-S."/>
            <person name="Lee W.-H."/>
            <person name="Kawkins C."/>
            <person name="Kim C.-K."/>
            <person name="Kim J.S."/>
            <person name="Ahn B.O."/>
            <person name="Rhee S.Y."/>
            <person name="Sohng J.K."/>
        </authorList>
    </citation>
    <scope>NUCLEOTIDE SEQUENCE</scope>
    <source>
        <tissue evidence="1">Leaf</tissue>
    </source>
</reference>
<organism evidence="1 2">
    <name type="scientific">Senna tora</name>
    <dbReference type="NCBI Taxonomy" id="362788"/>
    <lineage>
        <taxon>Eukaryota</taxon>
        <taxon>Viridiplantae</taxon>
        <taxon>Streptophyta</taxon>
        <taxon>Embryophyta</taxon>
        <taxon>Tracheophyta</taxon>
        <taxon>Spermatophyta</taxon>
        <taxon>Magnoliopsida</taxon>
        <taxon>eudicotyledons</taxon>
        <taxon>Gunneridae</taxon>
        <taxon>Pentapetalae</taxon>
        <taxon>rosids</taxon>
        <taxon>fabids</taxon>
        <taxon>Fabales</taxon>
        <taxon>Fabaceae</taxon>
        <taxon>Caesalpinioideae</taxon>
        <taxon>Cassia clade</taxon>
        <taxon>Senna</taxon>
    </lineage>
</organism>
<dbReference type="EMBL" id="JAAIUW010000001">
    <property type="protein sequence ID" value="KAF7845436.1"/>
    <property type="molecule type" value="Genomic_DNA"/>
</dbReference>
<sequence length="51" mass="5767">MMKIWGWPVACGEAKGRKKKSGGTSCGWKLEAELQTHTHYPWTPLPSFSFN</sequence>
<dbReference type="AlphaFoldDB" id="A0A834XKC0"/>
<comment type="caution">
    <text evidence="1">The sequence shown here is derived from an EMBL/GenBank/DDBJ whole genome shotgun (WGS) entry which is preliminary data.</text>
</comment>
<name>A0A834XKC0_9FABA</name>
<proteinExistence type="predicted"/>
<protein>
    <submittedName>
        <fullName evidence="1">Uncharacterized protein</fullName>
    </submittedName>
</protein>
<accession>A0A834XKC0</accession>
<evidence type="ECO:0000313" key="1">
    <source>
        <dbReference type="EMBL" id="KAF7845436.1"/>
    </source>
</evidence>
<dbReference type="Proteomes" id="UP000634136">
    <property type="component" value="Unassembled WGS sequence"/>
</dbReference>
<evidence type="ECO:0000313" key="2">
    <source>
        <dbReference type="Proteomes" id="UP000634136"/>
    </source>
</evidence>
<gene>
    <name evidence="1" type="ORF">G2W53_002341</name>
</gene>
<keyword evidence="2" id="KW-1185">Reference proteome</keyword>